<accession>A0ABY6N2Y1</accession>
<dbReference type="SUPFAM" id="SSF55073">
    <property type="entry name" value="Nucleotide cyclase"/>
    <property type="match status" value="1"/>
</dbReference>
<evidence type="ECO:0000256" key="3">
    <source>
        <dbReference type="SAM" id="Coils"/>
    </source>
</evidence>
<evidence type="ECO:0000313" key="6">
    <source>
        <dbReference type="Proteomes" id="UP001163739"/>
    </source>
</evidence>
<evidence type="ECO:0000256" key="2">
    <source>
        <dbReference type="ARBA" id="ARBA00034247"/>
    </source>
</evidence>
<gene>
    <name evidence="5" type="ORF">NKI27_01570</name>
</gene>
<evidence type="ECO:0000313" key="5">
    <source>
        <dbReference type="EMBL" id="UZE96463.1"/>
    </source>
</evidence>
<dbReference type="InterPro" id="IPR043128">
    <property type="entry name" value="Rev_trsase/Diguanyl_cyclase"/>
</dbReference>
<dbReference type="Pfam" id="PF00990">
    <property type="entry name" value="GGDEF"/>
    <property type="match status" value="1"/>
</dbReference>
<feature type="coiled-coil region" evidence="3">
    <location>
        <begin position="374"/>
        <end position="408"/>
    </location>
</feature>
<protein>
    <recommendedName>
        <fullName evidence="1">diguanylate cyclase</fullName>
        <ecNumber evidence="1">2.7.7.65</ecNumber>
    </recommendedName>
</protein>
<dbReference type="EC" id="2.7.7.65" evidence="1"/>
<keyword evidence="3" id="KW-0175">Coiled coil</keyword>
<dbReference type="InterPro" id="IPR029787">
    <property type="entry name" value="Nucleotide_cyclase"/>
</dbReference>
<proteinExistence type="predicted"/>
<keyword evidence="6" id="KW-1185">Reference proteome</keyword>
<reference evidence="5" key="1">
    <citation type="submission" date="2022-06" db="EMBL/GenBank/DDBJ databases">
        <title>Alkalimarinus sp. nov., isolated from gut of a Alitta virens.</title>
        <authorList>
            <person name="Yang A.I."/>
            <person name="Shin N.-R."/>
        </authorList>
    </citation>
    <scope>NUCLEOTIDE SEQUENCE</scope>
    <source>
        <strain evidence="5">A2M4</strain>
    </source>
</reference>
<dbReference type="InterPro" id="IPR050469">
    <property type="entry name" value="Diguanylate_Cyclase"/>
</dbReference>
<sequence>MSGSGTASSDLKRWKEKCFAQAEELEQQEKSFEDHTDLLQRLLVRVSLAADGLNEALDTELASLRDQLRKGTASKTELSSRLSKIEKAVLALDEQKSERTSKVLEALQSLVDQLLELALERKQRKQLKQLSKDIRGKKNGLREYPNLLMQYAHLQEDALKHQFSMIGQENKNGILQRIFGTNNSNGEAIQTDSATLTTADSEDKQTLLDEDATELDLAENGDDVELTPGFSAVSKHVSIALSNLITQLSIPENVESTAEKIQTTIQNGLNWYELGPTIDDVANLVISSVGKGQKDFELFLQNLDDRLATLQSFLAASKSQQLDWQGSTSDLDRTVRDQVKTISQEVLDANDIDHLKVSVTSHIETIIASMDNFVASEDTRIDEMNKQMEAMQHRLQTMETEAGEIRSRLQVERAKALTDILTGLANREAYEERLQMEFERWQRYRQPAAIVVADIDFFKRVNDDYGHLAGDKVIQIIAKELSNRIRKTDFVARYGGEEFVIIMPETTLEDAIPVMEKTREMISRLPFHFRDENVQITMSFGIAAFQDKDSPAEIFELADKALYKAKENGRNRVEISDNSSEI</sequence>
<dbReference type="PANTHER" id="PTHR45138:SF9">
    <property type="entry name" value="DIGUANYLATE CYCLASE DGCM-RELATED"/>
    <property type="match status" value="1"/>
</dbReference>
<dbReference type="SMART" id="SM00267">
    <property type="entry name" value="GGDEF"/>
    <property type="match status" value="1"/>
</dbReference>
<dbReference type="NCBIfam" id="TIGR00254">
    <property type="entry name" value="GGDEF"/>
    <property type="match status" value="1"/>
</dbReference>
<comment type="catalytic activity">
    <reaction evidence="2">
        <text>2 GTP = 3',3'-c-di-GMP + 2 diphosphate</text>
        <dbReference type="Rhea" id="RHEA:24898"/>
        <dbReference type="ChEBI" id="CHEBI:33019"/>
        <dbReference type="ChEBI" id="CHEBI:37565"/>
        <dbReference type="ChEBI" id="CHEBI:58805"/>
        <dbReference type="EC" id="2.7.7.65"/>
    </reaction>
</comment>
<dbReference type="PROSITE" id="PS50887">
    <property type="entry name" value="GGDEF"/>
    <property type="match status" value="1"/>
</dbReference>
<name>A0ABY6N2Y1_9ALTE</name>
<evidence type="ECO:0000259" key="4">
    <source>
        <dbReference type="PROSITE" id="PS50887"/>
    </source>
</evidence>
<dbReference type="Pfam" id="PF20975">
    <property type="entry name" value="DGCcoil"/>
    <property type="match status" value="1"/>
</dbReference>
<feature type="domain" description="GGDEF" evidence="4">
    <location>
        <begin position="446"/>
        <end position="578"/>
    </location>
</feature>
<dbReference type="EMBL" id="CP100390">
    <property type="protein sequence ID" value="UZE96463.1"/>
    <property type="molecule type" value="Genomic_DNA"/>
</dbReference>
<dbReference type="Gene3D" id="3.30.70.270">
    <property type="match status" value="1"/>
</dbReference>
<evidence type="ECO:0000256" key="1">
    <source>
        <dbReference type="ARBA" id="ARBA00012528"/>
    </source>
</evidence>
<dbReference type="Proteomes" id="UP001163739">
    <property type="component" value="Chromosome"/>
</dbReference>
<organism evidence="5 6">
    <name type="scientific">Alkalimarinus alittae</name>
    <dbReference type="NCBI Taxonomy" id="2961619"/>
    <lineage>
        <taxon>Bacteria</taxon>
        <taxon>Pseudomonadati</taxon>
        <taxon>Pseudomonadota</taxon>
        <taxon>Gammaproteobacteria</taxon>
        <taxon>Alteromonadales</taxon>
        <taxon>Alteromonadaceae</taxon>
        <taxon>Alkalimarinus</taxon>
    </lineage>
</organism>
<dbReference type="RefSeq" id="WP_265047948.1">
    <property type="nucleotide sequence ID" value="NZ_CP100390.1"/>
</dbReference>
<dbReference type="InterPro" id="IPR000160">
    <property type="entry name" value="GGDEF_dom"/>
</dbReference>
<dbReference type="CDD" id="cd01949">
    <property type="entry name" value="GGDEF"/>
    <property type="match status" value="1"/>
</dbReference>
<dbReference type="PANTHER" id="PTHR45138">
    <property type="entry name" value="REGULATORY COMPONENTS OF SENSORY TRANSDUCTION SYSTEM"/>
    <property type="match status" value="1"/>
</dbReference>
<dbReference type="InterPro" id="IPR048516">
    <property type="entry name" value="DGCcoil"/>
</dbReference>